<keyword evidence="6" id="KW-1015">Disulfide bond</keyword>
<protein>
    <recommendedName>
        <fullName evidence="3">acid phosphatase</fullName>
        <ecNumber evidence="3">3.1.3.2</ecNumber>
    </recommendedName>
</protein>
<evidence type="ECO:0000256" key="5">
    <source>
        <dbReference type="ARBA" id="ARBA00022801"/>
    </source>
</evidence>
<evidence type="ECO:0000256" key="6">
    <source>
        <dbReference type="ARBA" id="ARBA00023157"/>
    </source>
</evidence>
<proteinExistence type="inferred from homology"/>
<dbReference type="InParanoid" id="A0A6J0BN55"/>
<dbReference type="GO" id="GO:0003993">
    <property type="term" value="F:acid phosphatase activity"/>
    <property type="evidence" value="ECO:0007669"/>
    <property type="project" value="UniProtKB-EC"/>
</dbReference>
<dbReference type="KEGG" id="nlo:107221594"/>
<evidence type="ECO:0000256" key="3">
    <source>
        <dbReference type="ARBA" id="ARBA00012646"/>
    </source>
</evidence>
<dbReference type="PANTHER" id="PTHR11567">
    <property type="entry name" value="ACID PHOSPHATASE-RELATED"/>
    <property type="match status" value="1"/>
</dbReference>
<evidence type="ECO:0000256" key="4">
    <source>
        <dbReference type="ARBA" id="ARBA00022729"/>
    </source>
</evidence>
<evidence type="ECO:0000313" key="8">
    <source>
        <dbReference type="Proteomes" id="UP000829291"/>
    </source>
</evidence>
<dbReference type="Pfam" id="PF00328">
    <property type="entry name" value="His_Phos_2"/>
    <property type="match status" value="1"/>
</dbReference>
<dbReference type="GeneID" id="107221594"/>
<accession>A0A6J0BN55</accession>
<comment type="similarity">
    <text evidence="2">Belongs to the histidine acid phosphatase family.</text>
</comment>
<dbReference type="OrthoDB" id="258392at2759"/>
<dbReference type="CDD" id="cd07061">
    <property type="entry name" value="HP_HAP_like"/>
    <property type="match status" value="1"/>
</dbReference>
<dbReference type="SUPFAM" id="SSF53254">
    <property type="entry name" value="Phosphoglycerate mutase-like"/>
    <property type="match status" value="1"/>
</dbReference>
<dbReference type="Proteomes" id="UP000829291">
    <property type="component" value="Chromosome 4"/>
</dbReference>
<reference evidence="9" key="1">
    <citation type="submission" date="2025-04" db="UniProtKB">
        <authorList>
            <consortium name="RefSeq"/>
        </authorList>
    </citation>
    <scope>IDENTIFICATION</scope>
    <source>
        <tissue evidence="10">Thorax and Abdomen</tissue>
        <tissue evidence="9">Whole body</tissue>
    </source>
</reference>
<evidence type="ECO:0000313" key="9">
    <source>
        <dbReference type="RefSeq" id="XP_015516126.1"/>
    </source>
</evidence>
<keyword evidence="4" id="KW-0732">Signal</keyword>
<dbReference type="RefSeq" id="XP_015516126.1">
    <property type="nucleotide sequence ID" value="XM_015660640.1"/>
</dbReference>
<keyword evidence="5" id="KW-0378">Hydrolase</keyword>
<comment type="catalytic activity">
    <reaction evidence="1">
        <text>a phosphate monoester + H2O = an alcohol + phosphate</text>
        <dbReference type="Rhea" id="RHEA:15017"/>
        <dbReference type="ChEBI" id="CHEBI:15377"/>
        <dbReference type="ChEBI" id="CHEBI:30879"/>
        <dbReference type="ChEBI" id="CHEBI:43474"/>
        <dbReference type="ChEBI" id="CHEBI:67140"/>
        <dbReference type="EC" id="3.1.3.2"/>
    </reaction>
</comment>
<gene>
    <name evidence="9 10" type="primary">LOC107221594</name>
</gene>
<dbReference type="EC" id="3.1.3.2" evidence="3"/>
<sequence length="399" mass="45698">MNPTAVGLIFCSTLFGFYDFVTCYPEVKLLHVLFRHGDKVPDIEFQNYPLDPYGNHSYYPIGSGGLTNDGKMREYKIGKMLRDRYNDFFGPNYLPDEIYARSTALHRTQMSLQLVLAGLFPPTGQQIWNPDLPWQPVSVFSENINKDFLLFPQDCSMYQKAYRNFLQSKEARQQINKYNSILAYLTKHTGKTVDTTSATYYLYNLLKEEELQGLMLPSWSSEVYPFPMMNITILSFDHRSYTTQLKRLNGGVLLKRITGDMQDLRSGCLKPRERKAFFYSAHENNVAAMARTLGTNVPQLPAYGSTIIFETLQDRDKDDEYFVRVLHYTGVTEKLITQTIPGCSEVCPLDEFLKLLRDVIPDQTEYCHGGNIPTSGSSSFPNNILRLAVLAIIIRLHSD</sequence>
<dbReference type="InterPro" id="IPR000560">
    <property type="entry name" value="His_Pase_clade-2"/>
</dbReference>
<dbReference type="RefSeq" id="XP_046592314.1">
    <property type="nucleotide sequence ID" value="XM_046736358.1"/>
</dbReference>
<dbReference type="Gene3D" id="3.40.50.1240">
    <property type="entry name" value="Phosphoglycerate mutase-like"/>
    <property type="match status" value="1"/>
</dbReference>
<organism evidence="8 9">
    <name type="scientific">Neodiprion lecontei</name>
    <name type="common">Redheaded pine sawfly</name>
    <dbReference type="NCBI Taxonomy" id="441921"/>
    <lineage>
        <taxon>Eukaryota</taxon>
        <taxon>Metazoa</taxon>
        <taxon>Ecdysozoa</taxon>
        <taxon>Arthropoda</taxon>
        <taxon>Hexapoda</taxon>
        <taxon>Insecta</taxon>
        <taxon>Pterygota</taxon>
        <taxon>Neoptera</taxon>
        <taxon>Endopterygota</taxon>
        <taxon>Hymenoptera</taxon>
        <taxon>Tenthredinoidea</taxon>
        <taxon>Diprionidae</taxon>
        <taxon>Diprioninae</taxon>
        <taxon>Neodiprion</taxon>
    </lineage>
</organism>
<dbReference type="InterPro" id="IPR050645">
    <property type="entry name" value="Histidine_acid_phosphatase"/>
</dbReference>
<dbReference type="PANTHER" id="PTHR11567:SF211">
    <property type="entry name" value="PROSTATIC ACID PHOSPHATASE"/>
    <property type="match status" value="1"/>
</dbReference>
<dbReference type="InterPro" id="IPR029033">
    <property type="entry name" value="His_PPase_superfam"/>
</dbReference>
<evidence type="ECO:0000256" key="1">
    <source>
        <dbReference type="ARBA" id="ARBA00000032"/>
    </source>
</evidence>
<keyword evidence="8" id="KW-1185">Reference proteome</keyword>
<dbReference type="AlphaFoldDB" id="A0A6J0BN55"/>
<evidence type="ECO:0000256" key="7">
    <source>
        <dbReference type="ARBA" id="ARBA00023180"/>
    </source>
</evidence>
<evidence type="ECO:0000256" key="2">
    <source>
        <dbReference type="ARBA" id="ARBA00005375"/>
    </source>
</evidence>
<evidence type="ECO:0000313" key="10">
    <source>
        <dbReference type="RefSeq" id="XP_046592314.1"/>
    </source>
</evidence>
<keyword evidence="7" id="KW-0325">Glycoprotein</keyword>
<name>A0A6J0BN55_NEOLC</name>